<name>A0A4V4GSI9_9BURK</name>
<evidence type="ECO:0000256" key="1">
    <source>
        <dbReference type="SAM" id="MobiDB-lite"/>
    </source>
</evidence>
<dbReference type="AlphaFoldDB" id="A0A4V4GSI9"/>
<dbReference type="EMBL" id="STFG01000001">
    <property type="protein sequence ID" value="THU05136.1"/>
    <property type="molecule type" value="Genomic_DNA"/>
</dbReference>
<feature type="region of interest" description="Disordered" evidence="1">
    <location>
        <begin position="23"/>
        <end position="53"/>
    </location>
</feature>
<proteinExistence type="predicted"/>
<dbReference type="RefSeq" id="WP_136571848.1">
    <property type="nucleotide sequence ID" value="NZ_STFG01000001.1"/>
</dbReference>
<evidence type="ECO:0000313" key="3">
    <source>
        <dbReference type="Proteomes" id="UP000308917"/>
    </source>
</evidence>
<dbReference type="Pfam" id="PF13835">
    <property type="entry name" value="DUF4194"/>
    <property type="match status" value="1"/>
</dbReference>
<protein>
    <submittedName>
        <fullName evidence="2">DUF4194 domain-containing protein</fullName>
    </submittedName>
</protein>
<accession>A0A4V4GSI9</accession>
<reference evidence="2 3" key="1">
    <citation type="journal article" date="2015" name="Antonie Van Leeuwenhoek">
        <title>Lampropedia puyangensis sp. nov., isolated from symptomatic bark of Populus ? euramericana canker and emended description of Lampropedia hyalina (Ehrenberg 1832) Lee et al. 2004.</title>
        <authorList>
            <person name="Li Y."/>
            <person name="Wang T."/>
            <person name="Piao C.G."/>
            <person name="Wang L.F."/>
            <person name="Tian G.Z."/>
            <person name="Zhu T.H."/>
            <person name="Guo M.W."/>
        </authorList>
    </citation>
    <scope>NUCLEOTIDE SEQUENCE [LARGE SCALE GENOMIC DNA]</scope>
    <source>
        <strain evidence="2 3">2-bin</strain>
    </source>
</reference>
<dbReference type="InterPro" id="IPR025449">
    <property type="entry name" value="JetB"/>
</dbReference>
<gene>
    <name evidence="2" type="ORF">E9531_00860</name>
</gene>
<dbReference type="Proteomes" id="UP000308917">
    <property type="component" value="Unassembled WGS sequence"/>
</dbReference>
<evidence type="ECO:0000313" key="2">
    <source>
        <dbReference type="EMBL" id="THU05136.1"/>
    </source>
</evidence>
<sequence>MTETIKQTDDTDGFFDRWVSAVQPPQATAPSPKGLALPDKSSHDANAGTTELARTPLDLRRAMQDLLKNGWLEEAIKPRIFKTIRNETAHINALLEPFDLEAKVDESRGLAFISVLAGFAHEDGQDDDWSHPLVFRQRLTLEHSLMLALLRREFIQQEQHSGVGTVVRIALEDLLLQLDTFIDRSGSDMQDKKRLQTNLDALRKHGVVSEVDAQDYVTIRPMIVHVASPENLQALLQQLQSLIQQQRQQEGDNSDHDAAGHNELEGLSLP</sequence>
<comment type="caution">
    <text evidence="2">The sequence shown here is derived from an EMBL/GenBank/DDBJ whole genome shotgun (WGS) entry which is preliminary data.</text>
</comment>
<feature type="region of interest" description="Disordered" evidence="1">
    <location>
        <begin position="245"/>
        <end position="270"/>
    </location>
</feature>
<keyword evidence="3" id="KW-1185">Reference proteome</keyword>
<dbReference type="OrthoDB" id="5572644at2"/>
<organism evidence="2 3">
    <name type="scientific">Lampropedia puyangensis</name>
    <dbReference type="NCBI Taxonomy" id="1330072"/>
    <lineage>
        <taxon>Bacteria</taxon>
        <taxon>Pseudomonadati</taxon>
        <taxon>Pseudomonadota</taxon>
        <taxon>Betaproteobacteria</taxon>
        <taxon>Burkholderiales</taxon>
        <taxon>Comamonadaceae</taxon>
        <taxon>Lampropedia</taxon>
    </lineage>
</organism>
<feature type="compositionally biased region" description="Basic and acidic residues" evidence="1">
    <location>
        <begin position="249"/>
        <end position="264"/>
    </location>
</feature>